<dbReference type="Proteomes" id="UP001251870">
    <property type="component" value="Unassembled WGS sequence"/>
</dbReference>
<accession>A0ABU2DPF7</accession>
<dbReference type="NCBIfam" id="NF003969">
    <property type="entry name" value="PRK05463.1"/>
    <property type="match status" value="1"/>
</dbReference>
<dbReference type="PANTHER" id="PTHR32022:SF10">
    <property type="entry name" value="D-GLUTAMATE CYCLASE, MITOCHONDRIAL"/>
    <property type="match status" value="1"/>
</dbReference>
<dbReference type="InterPro" id="IPR038021">
    <property type="entry name" value="Putative_hydro-lyase"/>
</dbReference>
<evidence type="ECO:0000256" key="1">
    <source>
        <dbReference type="ARBA" id="ARBA00007896"/>
    </source>
</evidence>
<gene>
    <name evidence="5" type="ORF">RIL96_01820</name>
</gene>
<protein>
    <recommendedName>
        <fullName evidence="3">Putative hydro-lyase RIL96_01820</fullName>
        <ecNumber evidence="3">4.2.1.-</ecNumber>
    </recommendedName>
</protein>
<evidence type="ECO:0000313" key="6">
    <source>
        <dbReference type="Proteomes" id="UP001251870"/>
    </source>
</evidence>
<dbReference type="Gene3D" id="3.40.1640.10">
    <property type="entry name" value="PSTPO5379-like"/>
    <property type="match status" value="1"/>
</dbReference>
<reference evidence="5 6" key="1">
    <citation type="submission" date="2023-09" db="EMBL/GenBank/DDBJ databases">
        <title>Description of three actinobacteria isolated from air of manufacturing shop in a pharmaceutical factory.</title>
        <authorList>
            <person name="Zhang D.-F."/>
        </authorList>
    </citation>
    <scope>NUCLEOTIDE SEQUENCE [LARGE SCALE GENOMIC DNA]</scope>
    <source>
        <strain evidence="5 6">LY-0111</strain>
    </source>
</reference>
<feature type="region of interest" description="Disordered" evidence="4">
    <location>
        <begin position="1"/>
        <end position="20"/>
    </location>
</feature>
<organism evidence="5 6">
    <name type="scientific">Nesterenkonia aerolata</name>
    <dbReference type="NCBI Taxonomy" id="3074079"/>
    <lineage>
        <taxon>Bacteria</taxon>
        <taxon>Bacillati</taxon>
        <taxon>Actinomycetota</taxon>
        <taxon>Actinomycetes</taxon>
        <taxon>Micrococcales</taxon>
        <taxon>Micrococcaceae</taxon>
        <taxon>Nesterenkonia</taxon>
    </lineage>
</organism>
<dbReference type="HAMAP" id="MF_01830">
    <property type="entry name" value="Hydro_lyase"/>
    <property type="match status" value="1"/>
</dbReference>
<dbReference type="PANTHER" id="PTHR32022">
    <property type="entry name" value="D-GLUTAMATE CYCLASE, MITOCHONDRIAL"/>
    <property type="match status" value="1"/>
</dbReference>
<name>A0ABU2DPF7_9MICC</name>
<comment type="caution">
    <text evidence="5">The sequence shown here is derived from an EMBL/GenBank/DDBJ whole genome shotgun (WGS) entry which is preliminary data.</text>
</comment>
<dbReference type="SUPFAM" id="SSF160920">
    <property type="entry name" value="PSTPO5379-like"/>
    <property type="match status" value="1"/>
</dbReference>
<dbReference type="EC" id="4.2.1.-" evidence="3"/>
<dbReference type="Gene3D" id="3.30.2040.10">
    <property type="entry name" value="PSTPO5379-like domain"/>
    <property type="match status" value="1"/>
</dbReference>
<keyword evidence="6" id="KW-1185">Reference proteome</keyword>
<evidence type="ECO:0000256" key="3">
    <source>
        <dbReference type="HAMAP-Rule" id="MF_01830"/>
    </source>
</evidence>
<dbReference type="PIRSF" id="PIRSF029755">
    <property type="entry name" value="UCP029755"/>
    <property type="match status" value="1"/>
</dbReference>
<dbReference type="InterPro" id="IPR016938">
    <property type="entry name" value="UPF0317"/>
</dbReference>
<evidence type="ECO:0000256" key="2">
    <source>
        <dbReference type="ARBA" id="ARBA00023239"/>
    </source>
</evidence>
<comment type="similarity">
    <text evidence="1 3">Belongs to the D-glutamate cyclase family.</text>
</comment>
<keyword evidence="2 3" id="KW-0456">Lyase</keyword>
<proteinExistence type="inferred from homology"/>
<dbReference type="EMBL" id="JAVKGR010000001">
    <property type="protein sequence ID" value="MDR8018306.1"/>
    <property type="molecule type" value="Genomic_DNA"/>
</dbReference>
<evidence type="ECO:0000313" key="5">
    <source>
        <dbReference type="EMBL" id="MDR8018306.1"/>
    </source>
</evidence>
<dbReference type="RefSeq" id="WP_310547283.1">
    <property type="nucleotide sequence ID" value="NZ_JAVKGR010000001.1"/>
</dbReference>
<dbReference type="InterPro" id="IPR009906">
    <property type="entry name" value="D-Glu_cyclase"/>
</dbReference>
<sequence>MTGEQHLLPEEPANTSPAEARAAFRAGLRVPTSGYSAGFAQVNVLALPRKLAFDMLLFAQRNPKPCPVLGVLEPGQLNSELLPGGDIRTDLPAYRVYRDGELVEEPGEVLEHWREDLVTFLLGCSFTFETPMLDAGIPVRHLEQGRNVPMYRTWRRCAPAGALTGPLVVSMRPIPAERVADAVRITSRYPGVHGAPVHIGAPEELGIEDLDAPDFGDPVDIPTGWIPVFWACGVTPQAAVMESRPELAISHSPGHMLITDQPDAQLQVP</sequence>
<dbReference type="Pfam" id="PF07286">
    <property type="entry name" value="D-Glu_cyclase"/>
    <property type="match status" value="1"/>
</dbReference>
<evidence type="ECO:0000256" key="4">
    <source>
        <dbReference type="SAM" id="MobiDB-lite"/>
    </source>
</evidence>